<proteinExistence type="predicted"/>
<accession>A0ACC5T4V7</accession>
<reference evidence="1" key="1">
    <citation type="submission" date="2021-03" db="EMBL/GenBank/DDBJ databases">
        <title>Genomic Encyclopedia of Type Strains, Phase IV (KMG-IV): sequencing the most valuable type-strain genomes for metagenomic binning, comparative biology and taxonomic classification.</title>
        <authorList>
            <person name="Goeker M."/>
        </authorList>
    </citation>
    <scope>NUCLEOTIDE SEQUENCE</scope>
    <source>
        <strain evidence="1">DSM 18131</strain>
    </source>
</reference>
<comment type="caution">
    <text evidence="1">The sequence shown here is derived from an EMBL/GenBank/DDBJ whole genome shotgun (WGS) entry which is preliminary data.</text>
</comment>
<keyword evidence="2" id="KW-1185">Reference proteome</keyword>
<evidence type="ECO:0000313" key="1">
    <source>
        <dbReference type="EMBL" id="MBP1876009.1"/>
    </source>
</evidence>
<sequence length="159" mass="18198">MLTESYGDLVRHVAQRFKGRADADDVIQDTYLRVRNMPSDTPIQNPQAYLFRMANNVAVDHVRRRNAQERHISPIEFPDVRSGEVSVDRVIDYRQRLAALERVVADLPARQREVFLMHKFDGLSHSEIAAELGITRSAVEKLIMKALATCRDRLDGLLD</sequence>
<evidence type="ECO:0000313" key="2">
    <source>
        <dbReference type="Proteomes" id="UP000823773"/>
    </source>
</evidence>
<name>A0ACC5T4V7_ENSAD</name>
<protein>
    <submittedName>
        <fullName evidence="1">RNA polymerase sigma-70 factor (ECF subfamily)</fullName>
    </submittedName>
</protein>
<dbReference type="Proteomes" id="UP000823773">
    <property type="component" value="Unassembled WGS sequence"/>
</dbReference>
<organism evidence="1 2">
    <name type="scientific">Ensifer adhaerens</name>
    <name type="common">Sinorhizobium morelense</name>
    <dbReference type="NCBI Taxonomy" id="106592"/>
    <lineage>
        <taxon>Bacteria</taxon>
        <taxon>Pseudomonadati</taxon>
        <taxon>Pseudomonadota</taxon>
        <taxon>Alphaproteobacteria</taxon>
        <taxon>Hyphomicrobiales</taxon>
        <taxon>Rhizobiaceae</taxon>
        <taxon>Sinorhizobium/Ensifer group</taxon>
        <taxon>Ensifer</taxon>
    </lineage>
</organism>
<gene>
    <name evidence="1" type="ORF">J2Z19_005758</name>
</gene>
<dbReference type="EMBL" id="JAGGJR010000014">
    <property type="protein sequence ID" value="MBP1876009.1"/>
    <property type="molecule type" value="Genomic_DNA"/>
</dbReference>